<proteinExistence type="predicted"/>
<gene>
    <name evidence="2" type="ORF">CEUTPL_LOCUS14499</name>
</gene>
<dbReference type="Proteomes" id="UP001152799">
    <property type="component" value="Unassembled WGS sequence"/>
</dbReference>
<feature type="compositionally biased region" description="Acidic residues" evidence="1">
    <location>
        <begin position="168"/>
        <end position="188"/>
    </location>
</feature>
<reference evidence="2" key="1">
    <citation type="submission" date="2022-01" db="EMBL/GenBank/DDBJ databases">
        <authorList>
            <person name="King R."/>
        </authorList>
    </citation>
    <scope>NUCLEOTIDE SEQUENCE</scope>
</reference>
<accession>A0A9P0DXY4</accession>
<evidence type="ECO:0000256" key="1">
    <source>
        <dbReference type="SAM" id="MobiDB-lite"/>
    </source>
</evidence>
<dbReference type="EMBL" id="CAKJTU040000001">
    <property type="protein sequence ID" value="CAH1183002.1"/>
    <property type="molecule type" value="Genomic_DNA"/>
</dbReference>
<protein>
    <submittedName>
        <fullName evidence="2">Uncharacterized protein</fullName>
    </submittedName>
</protein>
<sequence length="236" mass="27365">MERILTCSCGRDLCARCFARSQTCYWCHGPFTAAATLRLRRERLRDLSVDAFQAQQLQQEKGLISKPIVLDWPINFFLQIDDRLHANARAAVAAPATPAAENAPSVASEMAYFSDSEATLNIVEERERLMELQRRDRDIDQDLEMLDSDRSSDSFEFFMPNVARPEEQPDMEDGRDDAMDEEEEEEDLDAMFERDHLEGDPWENGNLYELEFDARIERREENREDSPMDGEDEEIL</sequence>
<evidence type="ECO:0000313" key="3">
    <source>
        <dbReference type="Proteomes" id="UP001152799"/>
    </source>
</evidence>
<keyword evidence="3" id="KW-1185">Reference proteome</keyword>
<organism evidence="2 3">
    <name type="scientific">Ceutorhynchus assimilis</name>
    <name type="common">cabbage seed weevil</name>
    <dbReference type="NCBI Taxonomy" id="467358"/>
    <lineage>
        <taxon>Eukaryota</taxon>
        <taxon>Metazoa</taxon>
        <taxon>Ecdysozoa</taxon>
        <taxon>Arthropoda</taxon>
        <taxon>Hexapoda</taxon>
        <taxon>Insecta</taxon>
        <taxon>Pterygota</taxon>
        <taxon>Neoptera</taxon>
        <taxon>Endopterygota</taxon>
        <taxon>Coleoptera</taxon>
        <taxon>Polyphaga</taxon>
        <taxon>Cucujiformia</taxon>
        <taxon>Curculionidae</taxon>
        <taxon>Ceutorhynchinae</taxon>
        <taxon>Ceutorhynchus</taxon>
    </lineage>
</organism>
<comment type="caution">
    <text evidence="2">The sequence shown here is derived from an EMBL/GenBank/DDBJ whole genome shotgun (WGS) entry which is preliminary data.</text>
</comment>
<feature type="region of interest" description="Disordered" evidence="1">
    <location>
        <begin position="163"/>
        <end position="188"/>
    </location>
</feature>
<evidence type="ECO:0000313" key="2">
    <source>
        <dbReference type="EMBL" id="CAH1183002.1"/>
    </source>
</evidence>
<dbReference type="AlphaFoldDB" id="A0A9P0DXY4"/>
<name>A0A9P0DXY4_9CUCU</name>